<comment type="similarity">
    <text evidence="2">Belongs to the peptidase S1 family. CLIP subfamily.</text>
</comment>
<evidence type="ECO:0000259" key="3">
    <source>
        <dbReference type="PROSITE" id="PS50240"/>
    </source>
</evidence>
<evidence type="ECO:0000256" key="2">
    <source>
        <dbReference type="ARBA" id="ARBA00024195"/>
    </source>
</evidence>
<dbReference type="SMART" id="SM00020">
    <property type="entry name" value="Tryp_SPc"/>
    <property type="match status" value="1"/>
</dbReference>
<dbReference type="PRINTS" id="PR00722">
    <property type="entry name" value="CHYMOTRYPSIN"/>
</dbReference>
<dbReference type="InterPro" id="IPR033116">
    <property type="entry name" value="TRYPSIN_SER"/>
</dbReference>
<dbReference type="PANTHER" id="PTHR24256">
    <property type="entry name" value="TRYPTASE-RELATED"/>
    <property type="match status" value="1"/>
</dbReference>
<accession>A0A9X6RML9</accession>
<sequence>MQLSQPRLLTHFGRRSYIIMHRGAVVCVDMEPDQTKPEDRGYQPMGNSNYGSNSYGMGGNSYGMGVNGGYASAGGILGQYNWTGSTTPHSTNTKKCGTVGTDSNEDLFAATQLAKKGWRIMRGETGLVVQPTIVGGSLAQRHQLCWQVTLNGTLNSAGIAAMRITTGSLHRADVPADDPTGCSETLKFTSVVVHAQYDAVSHNNDIALITLERKIDFANKPCACPMCLVEQEPAVGDTCVVSGTGAQASGSLEASPPMKFVTQPVRNNVAPACALTATTNAASLICAGGVVGEDSCRGDSGGPLVCRNSDGSGALYLAGVVSFGVGCATNIASQYTKVKEFLPWIREKALPNTF</sequence>
<dbReference type="InterPro" id="IPR043504">
    <property type="entry name" value="Peptidase_S1_PA_chymotrypsin"/>
</dbReference>
<reference evidence="5" key="1">
    <citation type="submission" date="2017-01" db="EMBL/GenBank/DDBJ databases">
        <title>Comparative genomics of anhydrobiosis in the tardigrade Hypsibius dujardini.</title>
        <authorList>
            <person name="Yoshida Y."/>
            <person name="Koutsovoulos G."/>
            <person name="Laetsch D."/>
            <person name="Stevens L."/>
            <person name="Kumar S."/>
            <person name="Horikawa D."/>
            <person name="Ishino K."/>
            <person name="Komine S."/>
            <person name="Tomita M."/>
            <person name="Blaxter M."/>
            <person name="Arakawa K."/>
        </authorList>
    </citation>
    <scope>NUCLEOTIDE SEQUENCE [LARGE SCALE GENOMIC DNA]</scope>
    <source>
        <strain evidence="5">Z151</strain>
    </source>
</reference>
<organism evidence="4 5">
    <name type="scientific">Hypsibius exemplaris</name>
    <name type="common">Freshwater tardigrade</name>
    <dbReference type="NCBI Taxonomy" id="2072580"/>
    <lineage>
        <taxon>Eukaryota</taxon>
        <taxon>Metazoa</taxon>
        <taxon>Ecdysozoa</taxon>
        <taxon>Tardigrada</taxon>
        <taxon>Eutardigrada</taxon>
        <taxon>Parachela</taxon>
        <taxon>Hypsibioidea</taxon>
        <taxon>Hypsibiidae</taxon>
        <taxon>Hypsibius</taxon>
    </lineage>
</organism>
<dbReference type="Proteomes" id="UP000192578">
    <property type="component" value="Unassembled WGS sequence"/>
</dbReference>
<dbReference type="InterPro" id="IPR051487">
    <property type="entry name" value="Ser/Thr_Proteases_Immune/Dev"/>
</dbReference>
<dbReference type="InterPro" id="IPR001254">
    <property type="entry name" value="Trypsin_dom"/>
</dbReference>
<evidence type="ECO:0000313" key="5">
    <source>
        <dbReference type="Proteomes" id="UP000192578"/>
    </source>
</evidence>
<dbReference type="PROSITE" id="PS50240">
    <property type="entry name" value="TRYPSIN_DOM"/>
    <property type="match status" value="1"/>
</dbReference>
<dbReference type="CDD" id="cd00190">
    <property type="entry name" value="Tryp_SPc"/>
    <property type="match status" value="1"/>
</dbReference>
<dbReference type="PROSITE" id="PS00135">
    <property type="entry name" value="TRYPSIN_SER"/>
    <property type="match status" value="1"/>
</dbReference>
<dbReference type="InterPro" id="IPR009003">
    <property type="entry name" value="Peptidase_S1_PA"/>
</dbReference>
<comment type="caution">
    <text evidence="4">The sequence shown here is derived from an EMBL/GenBank/DDBJ whole genome shotgun (WGS) entry which is preliminary data.</text>
</comment>
<feature type="domain" description="Peptidase S1" evidence="3">
    <location>
        <begin position="133"/>
        <end position="350"/>
    </location>
</feature>
<proteinExistence type="inferred from homology"/>
<dbReference type="Gene3D" id="2.40.10.10">
    <property type="entry name" value="Trypsin-like serine proteases"/>
    <property type="match status" value="2"/>
</dbReference>
<name>A0A9X6RML9_HYPEX</name>
<dbReference type="Pfam" id="PF00089">
    <property type="entry name" value="Trypsin"/>
    <property type="match status" value="1"/>
</dbReference>
<keyword evidence="1" id="KW-1015">Disulfide bond</keyword>
<dbReference type="AlphaFoldDB" id="A0A9X6RML9"/>
<dbReference type="OrthoDB" id="9981647at2759"/>
<dbReference type="InterPro" id="IPR001314">
    <property type="entry name" value="Peptidase_S1A"/>
</dbReference>
<dbReference type="GO" id="GO:0004252">
    <property type="term" value="F:serine-type endopeptidase activity"/>
    <property type="evidence" value="ECO:0007669"/>
    <property type="project" value="InterPro"/>
</dbReference>
<gene>
    <name evidence="4" type="ORF">BV898_17249</name>
</gene>
<dbReference type="GO" id="GO:0006508">
    <property type="term" value="P:proteolysis"/>
    <property type="evidence" value="ECO:0007669"/>
    <property type="project" value="InterPro"/>
</dbReference>
<keyword evidence="5" id="KW-1185">Reference proteome</keyword>
<evidence type="ECO:0000256" key="1">
    <source>
        <dbReference type="ARBA" id="ARBA00023157"/>
    </source>
</evidence>
<protein>
    <submittedName>
        <fullName evidence="4">Plasma kallikrein</fullName>
    </submittedName>
</protein>
<dbReference type="EMBL" id="MTYJ01000287">
    <property type="protein sequence ID" value="OWA52806.1"/>
    <property type="molecule type" value="Genomic_DNA"/>
</dbReference>
<dbReference type="SUPFAM" id="SSF50494">
    <property type="entry name" value="Trypsin-like serine proteases"/>
    <property type="match status" value="1"/>
</dbReference>
<evidence type="ECO:0000313" key="4">
    <source>
        <dbReference type="EMBL" id="OWA52806.1"/>
    </source>
</evidence>